<dbReference type="EMBL" id="JARWAL010000009">
    <property type="protein sequence ID" value="MDR5893308.1"/>
    <property type="molecule type" value="Genomic_DNA"/>
</dbReference>
<accession>A0ABU1GPE5</accession>
<reference evidence="1 2" key="1">
    <citation type="submission" date="2023-04" db="EMBL/GenBank/DDBJ databases">
        <title>A long-awaited taxogenomic arrangement of the family Halomonadaceae.</title>
        <authorList>
            <person name="De La Haba R."/>
            <person name="Chuvochina M."/>
            <person name="Wittouck S."/>
            <person name="Arahal D.R."/>
            <person name="Sanchez-Porro C."/>
            <person name="Hugenholtz P."/>
            <person name="Ventosa A."/>
        </authorList>
    </citation>
    <scope>NUCLEOTIDE SEQUENCE [LARGE SCALE GENOMIC DNA]</scope>
    <source>
        <strain evidence="1 2">DSM 17332</strain>
    </source>
</reference>
<evidence type="ECO:0000313" key="2">
    <source>
        <dbReference type="Proteomes" id="UP001252270"/>
    </source>
</evidence>
<name>A0ABU1GPE5_9GAMM</name>
<keyword evidence="2" id="KW-1185">Reference proteome</keyword>
<evidence type="ECO:0008006" key="3">
    <source>
        <dbReference type="Google" id="ProtNLM"/>
    </source>
</evidence>
<gene>
    <name evidence="1" type="ORF">QC820_10830</name>
</gene>
<dbReference type="Proteomes" id="UP001252270">
    <property type="component" value="Unassembled WGS sequence"/>
</dbReference>
<proteinExistence type="predicted"/>
<comment type="caution">
    <text evidence="1">The sequence shown here is derived from an EMBL/GenBank/DDBJ whole genome shotgun (WGS) entry which is preliminary data.</text>
</comment>
<organism evidence="1 2">
    <name type="scientific">Halomonas mongoliensis</name>
    <dbReference type="NCBI Taxonomy" id="321265"/>
    <lineage>
        <taxon>Bacteria</taxon>
        <taxon>Pseudomonadati</taxon>
        <taxon>Pseudomonadota</taxon>
        <taxon>Gammaproteobacteria</taxon>
        <taxon>Oceanospirillales</taxon>
        <taxon>Halomonadaceae</taxon>
        <taxon>Halomonas</taxon>
    </lineage>
</organism>
<dbReference type="RefSeq" id="WP_309636929.1">
    <property type="nucleotide sequence ID" value="NZ_JARWAL010000009.1"/>
</dbReference>
<evidence type="ECO:0000313" key="1">
    <source>
        <dbReference type="EMBL" id="MDR5893308.1"/>
    </source>
</evidence>
<protein>
    <recommendedName>
        <fullName evidence="3">Cell division inhibitor SulA</fullName>
    </recommendedName>
</protein>
<sequence>MDQASGLREWASQQQEGAALGCPTHVAEALLALAKQASGQPVPGRQASTPAAASPVITEGTATTLMVVGLPASQLERVRELLAYWQAQGRRWVGDPRRWRLVPVSADSAHLPLLASQQPRWVLWVEADAEGFRRAWRLLLAMSEVDGPSQLLLMHPPGLGRRGLLENLQQAAARYLGVELVVLA</sequence>